<accession>A0A0E9WMQ5</accession>
<evidence type="ECO:0000313" key="1">
    <source>
        <dbReference type="EMBL" id="JAH91652.1"/>
    </source>
</evidence>
<dbReference type="AlphaFoldDB" id="A0A0E9WMQ5"/>
<reference evidence="1" key="1">
    <citation type="submission" date="2014-11" db="EMBL/GenBank/DDBJ databases">
        <authorList>
            <person name="Amaro Gonzalez C."/>
        </authorList>
    </citation>
    <scope>NUCLEOTIDE SEQUENCE</scope>
</reference>
<reference evidence="1" key="2">
    <citation type="journal article" date="2015" name="Fish Shellfish Immunol.">
        <title>Early steps in the European eel (Anguilla anguilla)-Vibrio vulnificus interaction in the gills: Role of the RtxA13 toxin.</title>
        <authorList>
            <person name="Callol A."/>
            <person name="Pajuelo D."/>
            <person name="Ebbesson L."/>
            <person name="Teles M."/>
            <person name="MacKenzie S."/>
            <person name="Amaro C."/>
        </authorList>
    </citation>
    <scope>NUCLEOTIDE SEQUENCE</scope>
</reference>
<sequence>MIQNISFHFQTKAFFTKIISFVALYHYLNYENKRIYVSIGNGTGGFI</sequence>
<name>A0A0E9WMQ5_ANGAN</name>
<organism evidence="1">
    <name type="scientific">Anguilla anguilla</name>
    <name type="common">European freshwater eel</name>
    <name type="synonym">Muraena anguilla</name>
    <dbReference type="NCBI Taxonomy" id="7936"/>
    <lineage>
        <taxon>Eukaryota</taxon>
        <taxon>Metazoa</taxon>
        <taxon>Chordata</taxon>
        <taxon>Craniata</taxon>
        <taxon>Vertebrata</taxon>
        <taxon>Euteleostomi</taxon>
        <taxon>Actinopterygii</taxon>
        <taxon>Neopterygii</taxon>
        <taxon>Teleostei</taxon>
        <taxon>Anguilliformes</taxon>
        <taxon>Anguillidae</taxon>
        <taxon>Anguilla</taxon>
    </lineage>
</organism>
<protein>
    <submittedName>
        <fullName evidence="1">Uncharacterized protein</fullName>
    </submittedName>
</protein>
<dbReference type="EMBL" id="GBXM01016925">
    <property type="protein sequence ID" value="JAH91652.1"/>
    <property type="molecule type" value="Transcribed_RNA"/>
</dbReference>
<proteinExistence type="predicted"/>